<feature type="region of interest" description="Disordered" evidence="6">
    <location>
        <begin position="161"/>
        <end position="188"/>
    </location>
</feature>
<comment type="caution">
    <text evidence="8">The sequence shown here is derived from an EMBL/GenBank/DDBJ whole genome shotgun (WGS) entry which is preliminary data.</text>
</comment>
<dbReference type="RefSeq" id="WP_345712557.1">
    <property type="nucleotide sequence ID" value="NZ_BAABIL010000320.1"/>
</dbReference>
<dbReference type="Pfam" id="PF03652">
    <property type="entry name" value="RuvX"/>
    <property type="match status" value="1"/>
</dbReference>
<accession>A0ABP9HY34</accession>
<dbReference type="HAMAP" id="MF_00651">
    <property type="entry name" value="Nuclease_YqgF"/>
    <property type="match status" value="1"/>
</dbReference>
<protein>
    <recommendedName>
        <fullName evidence="5">Putative pre-16S rRNA nuclease</fullName>
        <ecNumber evidence="5">3.1.-.-</ecNumber>
    </recommendedName>
</protein>
<dbReference type="SUPFAM" id="SSF53098">
    <property type="entry name" value="Ribonuclease H-like"/>
    <property type="match status" value="1"/>
</dbReference>
<evidence type="ECO:0000256" key="4">
    <source>
        <dbReference type="ARBA" id="ARBA00022801"/>
    </source>
</evidence>
<evidence type="ECO:0000313" key="9">
    <source>
        <dbReference type="Proteomes" id="UP001501195"/>
    </source>
</evidence>
<dbReference type="PANTHER" id="PTHR33317:SF4">
    <property type="entry name" value="POLYNUCLEOTIDYL TRANSFERASE, RIBONUCLEASE H-LIKE SUPERFAMILY PROTEIN"/>
    <property type="match status" value="1"/>
</dbReference>
<keyword evidence="3 5" id="KW-0540">Nuclease</keyword>
<comment type="subcellular location">
    <subcellularLocation>
        <location evidence="5">Cytoplasm</location>
    </subcellularLocation>
</comment>
<proteinExistence type="inferred from homology"/>
<evidence type="ECO:0000313" key="8">
    <source>
        <dbReference type="EMBL" id="GAA4981352.1"/>
    </source>
</evidence>
<evidence type="ECO:0000259" key="7">
    <source>
        <dbReference type="SMART" id="SM00732"/>
    </source>
</evidence>
<feature type="compositionally biased region" description="Low complexity" evidence="6">
    <location>
        <begin position="161"/>
        <end position="178"/>
    </location>
</feature>
<evidence type="ECO:0000256" key="1">
    <source>
        <dbReference type="ARBA" id="ARBA00022490"/>
    </source>
</evidence>
<gene>
    <name evidence="8" type="primary">ruvX</name>
    <name evidence="8" type="ORF">GCM10023225_21670</name>
</gene>
<feature type="domain" description="YqgF/RNase H-like" evidence="7">
    <location>
        <begin position="4"/>
        <end position="106"/>
    </location>
</feature>
<dbReference type="InterPro" id="IPR006641">
    <property type="entry name" value="YqgF/RNaseH-like_dom"/>
</dbReference>
<dbReference type="Proteomes" id="UP001501195">
    <property type="component" value="Unassembled WGS sequence"/>
</dbReference>
<evidence type="ECO:0000256" key="3">
    <source>
        <dbReference type="ARBA" id="ARBA00022722"/>
    </source>
</evidence>
<dbReference type="EMBL" id="BAABIL010000320">
    <property type="protein sequence ID" value="GAA4981352.1"/>
    <property type="molecule type" value="Genomic_DNA"/>
</dbReference>
<comment type="similarity">
    <text evidence="5">Belongs to the YqgF HJR family.</text>
</comment>
<sequence>MRRGVRLGVDVGTVRVGLASCDPDGYVASPVQTLARDDRRGADLRRIAAEVVERGALEVVVGLPLSMDGSEGRAAGLVRAYAERLAAAVAPVPVRLVDERLSTVGAHRSLHESGRKGRKHRAVVDQVAAVWFLQGALDAERSAGRAPGRVVGVALQDFDAGRGASSGGTDATATDAGGLPPDGEGRNA</sequence>
<comment type="function">
    <text evidence="5">Could be a nuclease involved in processing of the 5'-end of pre-16S rRNA.</text>
</comment>
<keyword evidence="2 5" id="KW-0690">Ribosome biogenesis</keyword>
<keyword evidence="4 5" id="KW-0378">Hydrolase</keyword>
<dbReference type="InterPro" id="IPR012337">
    <property type="entry name" value="RNaseH-like_sf"/>
</dbReference>
<keyword evidence="9" id="KW-1185">Reference proteome</keyword>
<evidence type="ECO:0000256" key="6">
    <source>
        <dbReference type="SAM" id="MobiDB-lite"/>
    </source>
</evidence>
<dbReference type="PANTHER" id="PTHR33317">
    <property type="entry name" value="POLYNUCLEOTIDYL TRANSFERASE, RIBONUCLEASE H-LIKE SUPERFAMILY PROTEIN"/>
    <property type="match status" value="1"/>
</dbReference>
<dbReference type="SMART" id="SM00732">
    <property type="entry name" value="YqgFc"/>
    <property type="match status" value="1"/>
</dbReference>
<keyword evidence="1 5" id="KW-0963">Cytoplasm</keyword>
<dbReference type="CDD" id="cd16964">
    <property type="entry name" value="YqgF"/>
    <property type="match status" value="1"/>
</dbReference>
<dbReference type="InterPro" id="IPR037027">
    <property type="entry name" value="YqgF/RNaseH-like_dom_sf"/>
</dbReference>
<organism evidence="8 9">
    <name type="scientific">Kineococcus glutinatus</name>
    <dbReference type="NCBI Taxonomy" id="1070872"/>
    <lineage>
        <taxon>Bacteria</taxon>
        <taxon>Bacillati</taxon>
        <taxon>Actinomycetota</taxon>
        <taxon>Actinomycetes</taxon>
        <taxon>Kineosporiales</taxon>
        <taxon>Kineosporiaceae</taxon>
        <taxon>Kineococcus</taxon>
    </lineage>
</organism>
<name>A0ABP9HY34_9ACTN</name>
<dbReference type="EC" id="3.1.-.-" evidence="5"/>
<evidence type="ECO:0000256" key="5">
    <source>
        <dbReference type="HAMAP-Rule" id="MF_00651"/>
    </source>
</evidence>
<dbReference type="InterPro" id="IPR005227">
    <property type="entry name" value="YqgF"/>
</dbReference>
<evidence type="ECO:0000256" key="2">
    <source>
        <dbReference type="ARBA" id="ARBA00022517"/>
    </source>
</evidence>
<dbReference type="Gene3D" id="3.30.420.140">
    <property type="entry name" value="YqgF/RNase H-like domain"/>
    <property type="match status" value="1"/>
</dbReference>
<dbReference type="NCBIfam" id="TIGR00250">
    <property type="entry name" value="RNAse_H_YqgF"/>
    <property type="match status" value="1"/>
</dbReference>
<reference evidence="9" key="1">
    <citation type="journal article" date="2019" name="Int. J. Syst. Evol. Microbiol.">
        <title>The Global Catalogue of Microorganisms (GCM) 10K type strain sequencing project: providing services to taxonomists for standard genome sequencing and annotation.</title>
        <authorList>
            <consortium name="The Broad Institute Genomics Platform"/>
            <consortium name="The Broad Institute Genome Sequencing Center for Infectious Disease"/>
            <person name="Wu L."/>
            <person name="Ma J."/>
        </authorList>
    </citation>
    <scope>NUCLEOTIDE SEQUENCE [LARGE SCALE GENOMIC DNA]</scope>
    <source>
        <strain evidence="9">JCM 18126</strain>
    </source>
</reference>